<dbReference type="PANTHER" id="PTHR31728:SF5">
    <property type="entry name" value="OS07G0540200 PROTEIN"/>
    <property type="match status" value="1"/>
</dbReference>
<reference evidence="1" key="1">
    <citation type="journal article" date="2013" name="Genome Biol. Evol.">
        <title>Punctuated emergences of genetic and phenotypic innovations in eumetazoan, bilaterian, euteleostome, and hominidae ancestors.</title>
        <authorList>
            <person name="Wenger Y."/>
            <person name="Galliot B."/>
        </authorList>
    </citation>
    <scope>NUCLEOTIDE SEQUENCE</scope>
    <source>
        <tissue evidence="1">Whole animals</tissue>
    </source>
</reference>
<dbReference type="KEGG" id="hmg:100199055"/>
<dbReference type="GO" id="GO:0031593">
    <property type="term" value="F:polyubiquitin modification-dependent protein binding"/>
    <property type="evidence" value="ECO:0007669"/>
    <property type="project" value="TreeGrafter"/>
</dbReference>
<dbReference type="AlphaFoldDB" id="T2MDJ4"/>
<organism evidence="1">
    <name type="scientific">Hydra vulgaris</name>
    <name type="common">Hydra</name>
    <name type="synonym">Hydra attenuata</name>
    <dbReference type="NCBI Taxonomy" id="6087"/>
    <lineage>
        <taxon>Eukaryota</taxon>
        <taxon>Metazoa</taxon>
        <taxon>Cnidaria</taxon>
        <taxon>Hydrozoa</taxon>
        <taxon>Hydroidolina</taxon>
        <taxon>Anthoathecata</taxon>
        <taxon>Aplanulata</taxon>
        <taxon>Hydridae</taxon>
        <taxon>Hydra</taxon>
    </lineage>
</organism>
<gene>
    <name evidence="1" type="primary">FAM175B</name>
</gene>
<name>T2MDJ4_HYDVU</name>
<protein>
    <submittedName>
        <fullName evidence="1">BRISC complex subunit Abro1</fullName>
    </submittedName>
</protein>
<sequence length="264" mass="30299">MACEDKCVKVFVPGFVFAGLIKEAAESERISDGFLLGEHRTKICNQISDAHHIGVELEKELILHTTIQNNKSFSYYDNLGDVFEKQLKAIFKTQAEMVIGIYFIRKNTRSSLSLREKSIIKNMLHTDFFCHKFLLVLLFTPHYESNKATHIFSYKSFICTENGVVSVSTDIINLGNLGNLEMQNYALKSRLLGSESNPRSQYLKLLQEEFRDRFFSKTGSVALADNTYSLMYRTLFSMKELQEQIQSSETSILELEELLNKSIQ</sequence>
<accession>T2MDJ4</accession>
<evidence type="ECO:0000313" key="1">
    <source>
        <dbReference type="EMBL" id="CDG70012.1"/>
    </source>
</evidence>
<dbReference type="EMBL" id="HAAD01003780">
    <property type="protein sequence ID" value="CDG70012.1"/>
    <property type="molecule type" value="mRNA"/>
</dbReference>
<proteinExistence type="evidence at transcript level"/>
<dbReference type="InterPro" id="IPR023238">
    <property type="entry name" value="FAM175"/>
</dbReference>
<dbReference type="Pfam" id="PF21125">
    <property type="entry name" value="MPN_2A_DUB_like"/>
    <property type="match status" value="1"/>
</dbReference>
<dbReference type="OrthoDB" id="6358435at2759"/>
<dbReference type="PANTHER" id="PTHR31728">
    <property type="entry name" value="ABRAXAS FAMILY MEMBER"/>
    <property type="match status" value="1"/>
</dbReference>
<dbReference type="PRINTS" id="PR02051">
    <property type="entry name" value="PROTEINF175"/>
</dbReference>
<dbReference type="GO" id="GO:0005634">
    <property type="term" value="C:nucleus"/>
    <property type="evidence" value="ECO:0007669"/>
    <property type="project" value="TreeGrafter"/>
</dbReference>